<evidence type="ECO:0000259" key="8">
    <source>
        <dbReference type="Pfam" id="PF20684"/>
    </source>
</evidence>
<accession>A0A6H0XS01</accession>
<dbReference type="InterPro" id="IPR049326">
    <property type="entry name" value="Rhodopsin_dom_fungi"/>
</dbReference>
<dbReference type="OrthoDB" id="5429740at2759"/>
<feature type="transmembrane region" description="Helical" evidence="7">
    <location>
        <begin position="31"/>
        <end position="51"/>
    </location>
</feature>
<feature type="region of interest" description="Disordered" evidence="6">
    <location>
        <begin position="400"/>
        <end position="437"/>
    </location>
</feature>
<feature type="transmembrane region" description="Helical" evidence="7">
    <location>
        <begin position="270"/>
        <end position="291"/>
    </location>
</feature>
<evidence type="ECO:0000256" key="6">
    <source>
        <dbReference type="SAM" id="MobiDB-lite"/>
    </source>
</evidence>
<dbReference type="PANTHER" id="PTHR33048:SF129">
    <property type="entry name" value="INTEGRAL MEMBRANE PROTEIN-RELATED"/>
    <property type="match status" value="1"/>
</dbReference>
<name>A0A6H0XS01_9PEZI</name>
<comment type="similarity">
    <text evidence="5">Belongs to the SAT4 family.</text>
</comment>
<feature type="transmembrane region" description="Helical" evidence="7">
    <location>
        <begin position="140"/>
        <end position="164"/>
    </location>
</feature>
<keyword evidence="3 7" id="KW-1133">Transmembrane helix</keyword>
<evidence type="ECO:0000256" key="3">
    <source>
        <dbReference type="ARBA" id="ARBA00022989"/>
    </source>
</evidence>
<evidence type="ECO:0000313" key="9">
    <source>
        <dbReference type="EMBL" id="QIW97513.1"/>
    </source>
</evidence>
<dbReference type="Pfam" id="PF20684">
    <property type="entry name" value="Fung_rhodopsin"/>
    <property type="match status" value="1"/>
</dbReference>
<protein>
    <recommendedName>
        <fullName evidence="8">Rhodopsin domain-containing protein</fullName>
    </recommendedName>
</protein>
<organism evidence="9 10">
    <name type="scientific">Peltaster fructicola</name>
    <dbReference type="NCBI Taxonomy" id="286661"/>
    <lineage>
        <taxon>Eukaryota</taxon>
        <taxon>Fungi</taxon>
        <taxon>Dikarya</taxon>
        <taxon>Ascomycota</taxon>
        <taxon>Pezizomycotina</taxon>
        <taxon>Dothideomycetes</taxon>
        <taxon>Dothideomycetes incertae sedis</taxon>
        <taxon>Peltaster</taxon>
    </lineage>
</organism>
<sequence length="437" mass="49598">MPGNFLPLWQVQYWPAPNYVDPVRRTWLPGYSIALQVISTILVATRLWLRASKQAGAWGWDDFLLIPTWITSVGFTATSILFMQYGGDRHVWDIPSSYFVPAIRNAWIAQLIYLISTTCVKVSVLLFYRRLVAGTYSKRWKYATIAAIWFTVGYCVAFIFVLIFGCNPTYAYWMSYDAAWLSTQQFTCVDAAPANLWAGILSVVSDVYAVLLPCLMLRHFDAPRRQKIALMVVFSFGMLVVGAGVARTYYFTGLAYTLDETWLGYDVYVWAQLELQLAIICASAPALRVFFRRYLSDPLNRAIHSAKATGSAIRSGHRNSNTIPEHSIVHYPSNHSRNVSEVAAQRPFNSVDDYMGEKGSTSYYTHVREEISPISTTTSEKPQAIRTPADFEHYALNNLERNRPFPPRPAYHRPSSIASETSIYDQDPSPHYHAVTR</sequence>
<feature type="transmembrane region" description="Helical" evidence="7">
    <location>
        <begin position="196"/>
        <end position="216"/>
    </location>
</feature>
<dbReference type="Proteomes" id="UP000503462">
    <property type="component" value="Chromosome 2"/>
</dbReference>
<evidence type="ECO:0000256" key="7">
    <source>
        <dbReference type="SAM" id="Phobius"/>
    </source>
</evidence>
<dbReference type="GO" id="GO:0016020">
    <property type="term" value="C:membrane"/>
    <property type="evidence" value="ECO:0007669"/>
    <property type="project" value="UniProtKB-SubCell"/>
</dbReference>
<dbReference type="EMBL" id="CP051140">
    <property type="protein sequence ID" value="QIW97513.1"/>
    <property type="molecule type" value="Genomic_DNA"/>
</dbReference>
<feature type="transmembrane region" description="Helical" evidence="7">
    <location>
        <begin position="63"/>
        <end position="87"/>
    </location>
</feature>
<feature type="transmembrane region" description="Helical" evidence="7">
    <location>
        <begin position="228"/>
        <end position="250"/>
    </location>
</feature>
<evidence type="ECO:0000313" key="10">
    <source>
        <dbReference type="Proteomes" id="UP000503462"/>
    </source>
</evidence>
<proteinExistence type="inferred from homology"/>
<evidence type="ECO:0000256" key="4">
    <source>
        <dbReference type="ARBA" id="ARBA00023136"/>
    </source>
</evidence>
<dbReference type="InterPro" id="IPR052337">
    <property type="entry name" value="SAT4-like"/>
</dbReference>
<feature type="transmembrane region" description="Helical" evidence="7">
    <location>
        <begin position="107"/>
        <end position="128"/>
    </location>
</feature>
<keyword evidence="4 7" id="KW-0472">Membrane</keyword>
<evidence type="ECO:0000256" key="2">
    <source>
        <dbReference type="ARBA" id="ARBA00022692"/>
    </source>
</evidence>
<gene>
    <name evidence="9" type="ORF">AMS68_003031</name>
</gene>
<comment type="subcellular location">
    <subcellularLocation>
        <location evidence="1">Membrane</location>
        <topology evidence="1">Multi-pass membrane protein</topology>
    </subcellularLocation>
</comment>
<keyword evidence="10" id="KW-1185">Reference proteome</keyword>
<dbReference type="AlphaFoldDB" id="A0A6H0XS01"/>
<evidence type="ECO:0000256" key="5">
    <source>
        <dbReference type="ARBA" id="ARBA00038359"/>
    </source>
</evidence>
<reference evidence="9 10" key="1">
    <citation type="journal article" date="2016" name="Sci. Rep.">
        <title>Peltaster fructicola genome reveals evolution from an invasive phytopathogen to an ectophytic parasite.</title>
        <authorList>
            <person name="Xu C."/>
            <person name="Chen H."/>
            <person name="Gleason M.L."/>
            <person name="Xu J.R."/>
            <person name="Liu H."/>
            <person name="Zhang R."/>
            <person name="Sun G."/>
        </authorList>
    </citation>
    <scope>NUCLEOTIDE SEQUENCE [LARGE SCALE GENOMIC DNA]</scope>
    <source>
        <strain evidence="9 10">LNHT1506</strain>
    </source>
</reference>
<evidence type="ECO:0000256" key="1">
    <source>
        <dbReference type="ARBA" id="ARBA00004141"/>
    </source>
</evidence>
<dbReference type="PANTHER" id="PTHR33048">
    <property type="entry name" value="PTH11-LIKE INTEGRAL MEMBRANE PROTEIN (AFU_ORTHOLOGUE AFUA_5G11245)"/>
    <property type="match status" value="1"/>
</dbReference>
<feature type="domain" description="Rhodopsin" evidence="8">
    <location>
        <begin position="46"/>
        <end position="293"/>
    </location>
</feature>
<keyword evidence="2 7" id="KW-0812">Transmembrane</keyword>